<organism evidence="2">
    <name type="scientific">Oryza glumipatula</name>
    <dbReference type="NCBI Taxonomy" id="40148"/>
    <lineage>
        <taxon>Eukaryota</taxon>
        <taxon>Viridiplantae</taxon>
        <taxon>Streptophyta</taxon>
        <taxon>Embryophyta</taxon>
        <taxon>Tracheophyta</taxon>
        <taxon>Spermatophyta</taxon>
        <taxon>Magnoliopsida</taxon>
        <taxon>Liliopsida</taxon>
        <taxon>Poales</taxon>
        <taxon>Poaceae</taxon>
        <taxon>BOP clade</taxon>
        <taxon>Oryzoideae</taxon>
        <taxon>Oryzeae</taxon>
        <taxon>Oryzinae</taxon>
        <taxon>Oryza</taxon>
    </lineage>
</organism>
<keyword evidence="3" id="KW-1185">Reference proteome</keyword>
<feature type="region of interest" description="Disordered" evidence="1">
    <location>
        <begin position="1"/>
        <end position="61"/>
    </location>
</feature>
<accession>A0A0D9ZG44</accession>
<dbReference type="Gramene" id="OGLUM03G41610.1">
    <property type="protein sequence ID" value="OGLUM03G41610.1"/>
    <property type="gene ID" value="OGLUM03G41610"/>
</dbReference>
<evidence type="ECO:0000313" key="3">
    <source>
        <dbReference type="Proteomes" id="UP000026961"/>
    </source>
</evidence>
<dbReference type="AlphaFoldDB" id="A0A0D9ZG44"/>
<dbReference type="EnsemblPlants" id="OGLUM03G41610.1">
    <property type="protein sequence ID" value="OGLUM03G41610.1"/>
    <property type="gene ID" value="OGLUM03G41610"/>
</dbReference>
<protein>
    <submittedName>
        <fullName evidence="2">Uncharacterized protein</fullName>
    </submittedName>
</protein>
<evidence type="ECO:0000313" key="2">
    <source>
        <dbReference type="EnsemblPlants" id="OGLUM03G41610.1"/>
    </source>
</evidence>
<reference evidence="2" key="1">
    <citation type="submission" date="2015-04" db="UniProtKB">
        <authorList>
            <consortium name="EnsemblPlants"/>
        </authorList>
    </citation>
    <scope>IDENTIFICATION</scope>
</reference>
<evidence type="ECO:0000256" key="1">
    <source>
        <dbReference type="SAM" id="MobiDB-lite"/>
    </source>
</evidence>
<sequence length="61" mass="6878">MVRKKRRGDTLKTAEAGPECSGKPPFLSRRSRFGFNQKSPNLKTRERSQQPPPSPSLGRKP</sequence>
<dbReference type="Proteomes" id="UP000026961">
    <property type="component" value="Chromosome 3"/>
</dbReference>
<name>A0A0D9ZG44_9ORYZ</name>
<dbReference type="HOGENOM" id="CLU_2926393_0_0_1"/>
<reference evidence="2" key="2">
    <citation type="submission" date="2018-05" db="EMBL/GenBank/DDBJ databases">
        <title>OgluRS3 (Oryza glumaepatula Reference Sequence Version 3).</title>
        <authorList>
            <person name="Zhang J."/>
            <person name="Kudrna D."/>
            <person name="Lee S."/>
            <person name="Talag J."/>
            <person name="Welchert J."/>
            <person name="Wing R.A."/>
        </authorList>
    </citation>
    <scope>NUCLEOTIDE SEQUENCE [LARGE SCALE GENOMIC DNA]</scope>
</reference>
<proteinExistence type="predicted"/>